<reference evidence="3 4" key="1">
    <citation type="submission" date="2018-05" db="EMBL/GenBank/DDBJ databases">
        <title>Genomic Encyclopedia of Type Strains, Phase IV (KMG-IV): sequencing the most valuable type-strain genomes for metagenomic binning, comparative biology and taxonomic classification.</title>
        <authorList>
            <person name="Goeker M."/>
        </authorList>
    </citation>
    <scope>NUCLEOTIDE SEQUENCE [LARGE SCALE GENOMIC DNA]</scope>
    <source>
        <strain evidence="3 4">JC118</strain>
    </source>
</reference>
<evidence type="ECO:0000313" key="4">
    <source>
        <dbReference type="Proteomes" id="UP000247612"/>
    </source>
</evidence>
<evidence type="ECO:0000256" key="2">
    <source>
        <dbReference type="SAM" id="Phobius"/>
    </source>
</evidence>
<dbReference type="AlphaFoldDB" id="A0A318LG84"/>
<feature type="region of interest" description="Disordered" evidence="1">
    <location>
        <begin position="130"/>
        <end position="179"/>
    </location>
</feature>
<gene>
    <name evidence="3" type="ORF">DES51_103243</name>
</gene>
<evidence type="ECO:0000313" key="3">
    <source>
        <dbReference type="EMBL" id="PXX80647.1"/>
    </source>
</evidence>
<keyword evidence="2" id="KW-0472">Membrane</keyword>
<name>A0A318LG84_9FIRM</name>
<comment type="caution">
    <text evidence="3">The sequence shown here is derived from an EMBL/GenBank/DDBJ whole genome shotgun (WGS) entry which is preliminary data.</text>
</comment>
<dbReference type="EMBL" id="QJKH01000003">
    <property type="protein sequence ID" value="PXX80647.1"/>
    <property type="molecule type" value="Genomic_DNA"/>
</dbReference>
<keyword evidence="4" id="KW-1185">Reference proteome</keyword>
<feature type="compositionally biased region" description="Low complexity" evidence="1">
    <location>
        <begin position="138"/>
        <end position="157"/>
    </location>
</feature>
<protein>
    <submittedName>
        <fullName evidence="3">Zinc ribbon protein</fullName>
    </submittedName>
</protein>
<dbReference type="Proteomes" id="UP000247612">
    <property type="component" value="Unassembled WGS sequence"/>
</dbReference>
<dbReference type="RefSeq" id="WP_022938238.1">
    <property type="nucleotide sequence ID" value="NZ_CABKRQ010000005.1"/>
</dbReference>
<proteinExistence type="predicted"/>
<keyword evidence="2" id="KW-1133">Transmembrane helix</keyword>
<dbReference type="STRING" id="1034346.GCA_000313565_01933"/>
<accession>A0A318LG84</accession>
<feature type="compositionally biased region" description="Basic and acidic residues" evidence="1">
    <location>
        <begin position="73"/>
        <end position="95"/>
    </location>
</feature>
<keyword evidence="2" id="KW-0812">Transmembrane</keyword>
<evidence type="ECO:0000256" key="1">
    <source>
        <dbReference type="SAM" id="MobiDB-lite"/>
    </source>
</evidence>
<feature type="compositionally biased region" description="Basic and acidic residues" evidence="1">
    <location>
        <begin position="158"/>
        <end position="179"/>
    </location>
</feature>
<organism evidence="3 4">
    <name type="scientific">Dielma fastidiosa</name>
    <dbReference type="NCBI Taxonomy" id="1034346"/>
    <lineage>
        <taxon>Bacteria</taxon>
        <taxon>Bacillati</taxon>
        <taxon>Bacillota</taxon>
        <taxon>Erysipelotrichia</taxon>
        <taxon>Erysipelotrichales</taxon>
        <taxon>Erysipelotrichaceae</taxon>
        <taxon>Dielma</taxon>
    </lineage>
</organism>
<feature type="region of interest" description="Disordered" evidence="1">
    <location>
        <begin position="49"/>
        <end position="95"/>
    </location>
</feature>
<sequence length="306" mass="33257">MSELKKQTCSHCGSEIDESCNFCPNCGAKIVRAEKDEKDEISAVMNELFEDTPMAEKEEPVTIPKFSEPQRQAGKEPKPIREQAKPSRPRPAEKESRLPVILTVAAVALVVLLVAGGGFMIYKAMQSPSDPTPPIVDNNNNGQNNQNNQNNSQQPDNHQPEDKPIASDDDKKPSKDKDLKDGVILDFTEDMGQLAGIASISEIKVQDMDNGNLRFTISYESSSDLTMIFANAPDGQIFRIEVDVTGSGQGAYFEVSKSILKPDMALMVTLFEKVEESSMSDGTPIGSGSAVISAETMAEILELAGE</sequence>
<feature type="transmembrane region" description="Helical" evidence="2">
    <location>
        <begin position="98"/>
        <end position="122"/>
    </location>
</feature>